<reference evidence="2" key="2">
    <citation type="submission" date="2018-02" db="EMBL/GenBank/DDBJ databases">
        <title>Phenotypic characterization and whole genome analysis of multidrug-resistant, extended-spectrum beta-lactamase-producing bacteria isolated from dogs in Germany.</title>
        <authorList>
            <person name="Williamson C."/>
        </authorList>
    </citation>
    <scope>NUCLEOTIDE SEQUENCE [LARGE SCALE GENOMIC DNA]</scope>
    <source>
        <strain evidence="2">AFG_SD03_1510_Ahy_093</strain>
    </source>
</reference>
<sequence length="106" mass="11484">MPQIILKQSGQNSADFSTNGAVITVAGVAVNCEAREEDVTQIIEIRQHDGVAQEGGEGAFLAQIEIPARRYVDEEGPLGEDEQPTIVRSPVPFDPNRVALTLWPTN</sequence>
<comment type="caution">
    <text evidence="1">The sequence shown here is derived from an EMBL/GenBank/DDBJ whole genome shotgun (WGS) entry which is preliminary data.</text>
</comment>
<reference evidence="1 2" key="1">
    <citation type="journal article" date="2018" name="PLoS ONE">
        <title>Phenotypic characterization and whole genome analysis of extended-spectrum beta-lactamase-producing bacteria isolated from dogs in Germany.</title>
        <authorList>
            <person name="Boehmer T."/>
            <person name="Vogler A.J."/>
            <person name="Thomas A."/>
            <person name="Sauer S."/>
            <person name="Hergenroether M."/>
            <person name="Straubinger R.K."/>
            <person name="Birdsell D."/>
            <person name="Keim P."/>
            <person name="Sahl J.W."/>
            <person name="Williamson C.H."/>
            <person name="Riehm J.M."/>
        </authorList>
    </citation>
    <scope>NUCLEOTIDE SEQUENCE [LARGE SCALE GENOMIC DNA]</scope>
    <source>
        <strain evidence="1 2">AFG_SD03_1510_Ahy_093</strain>
    </source>
</reference>
<gene>
    <name evidence="1" type="ORF">C6C11_17130</name>
</gene>
<name>A0ABD7G4H8_AERHY</name>
<dbReference type="RefSeq" id="WP_060444058.1">
    <property type="nucleotide sequence ID" value="NZ_PUTQ01000027.1"/>
</dbReference>
<accession>A0ABD7G4H8</accession>
<evidence type="ECO:0000313" key="1">
    <source>
        <dbReference type="EMBL" id="RCF46427.1"/>
    </source>
</evidence>
<dbReference type="AlphaFoldDB" id="A0ABD7G4H8"/>
<protein>
    <submittedName>
        <fullName evidence="1">Uncharacterized protein</fullName>
    </submittedName>
</protein>
<organism evidence="1 2">
    <name type="scientific">Aeromonas hydrophila</name>
    <dbReference type="NCBI Taxonomy" id="644"/>
    <lineage>
        <taxon>Bacteria</taxon>
        <taxon>Pseudomonadati</taxon>
        <taxon>Pseudomonadota</taxon>
        <taxon>Gammaproteobacteria</taxon>
        <taxon>Aeromonadales</taxon>
        <taxon>Aeromonadaceae</taxon>
        <taxon>Aeromonas</taxon>
    </lineage>
</organism>
<evidence type="ECO:0000313" key="2">
    <source>
        <dbReference type="Proteomes" id="UP000253075"/>
    </source>
</evidence>
<proteinExistence type="predicted"/>
<dbReference type="EMBL" id="PUTQ01000027">
    <property type="protein sequence ID" value="RCF46427.1"/>
    <property type="molecule type" value="Genomic_DNA"/>
</dbReference>
<dbReference type="Proteomes" id="UP000253075">
    <property type="component" value="Unassembled WGS sequence"/>
</dbReference>